<dbReference type="CDD" id="cd01399">
    <property type="entry name" value="GlcN6P_deaminase"/>
    <property type="match status" value="1"/>
</dbReference>
<dbReference type="InterPro" id="IPR004547">
    <property type="entry name" value="Glucosamine6P_isomerase"/>
</dbReference>
<dbReference type="GO" id="GO:0006046">
    <property type="term" value="P:N-acetylglucosamine catabolic process"/>
    <property type="evidence" value="ECO:0007669"/>
    <property type="project" value="UniProtKB-UniRule"/>
</dbReference>
<feature type="active site" description="Proton acceptor; for ring-opening step" evidence="4">
    <location>
        <position position="140"/>
    </location>
</feature>
<comment type="catalytic activity">
    <reaction evidence="1 4">
        <text>alpha-D-glucosamine 6-phosphate + H2O = beta-D-fructose 6-phosphate + NH4(+)</text>
        <dbReference type="Rhea" id="RHEA:12172"/>
        <dbReference type="ChEBI" id="CHEBI:15377"/>
        <dbReference type="ChEBI" id="CHEBI:28938"/>
        <dbReference type="ChEBI" id="CHEBI:57634"/>
        <dbReference type="ChEBI" id="CHEBI:75989"/>
        <dbReference type="EC" id="3.5.99.6"/>
    </reaction>
</comment>
<comment type="pathway">
    <text evidence="4">Amino-sugar metabolism; N-acetylneuraminate degradation; D-fructose 6-phosphate from N-acetylneuraminate: step 5/5.</text>
</comment>
<dbReference type="InterPro" id="IPR006148">
    <property type="entry name" value="Glc/Gal-6P_isomerase"/>
</dbReference>
<keyword evidence="3 4" id="KW-0119">Carbohydrate metabolism</keyword>
<evidence type="ECO:0000256" key="3">
    <source>
        <dbReference type="ARBA" id="ARBA00023277"/>
    </source>
</evidence>
<dbReference type="GO" id="GO:0019262">
    <property type="term" value="P:N-acetylneuraminate catabolic process"/>
    <property type="evidence" value="ECO:0007669"/>
    <property type="project" value="UniProtKB-UniRule"/>
</dbReference>
<dbReference type="EMBL" id="QVTE01000047">
    <property type="protein sequence ID" value="RFU66972.1"/>
    <property type="molecule type" value="Genomic_DNA"/>
</dbReference>
<dbReference type="SUPFAM" id="SSF100950">
    <property type="entry name" value="NagB/RpiA/CoA transferase-like"/>
    <property type="match status" value="1"/>
</dbReference>
<organism evidence="6 7">
    <name type="scientific">Peribacillus saganii</name>
    <dbReference type="NCBI Taxonomy" id="2303992"/>
    <lineage>
        <taxon>Bacteria</taxon>
        <taxon>Bacillati</taxon>
        <taxon>Bacillota</taxon>
        <taxon>Bacilli</taxon>
        <taxon>Bacillales</taxon>
        <taxon>Bacillaceae</taxon>
        <taxon>Peribacillus</taxon>
    </lineage>
</organism>
<comment type="similarity">
    <text evidence="4">Belongs to the glucosamine/galactosamine-6-phosphate isomerase family. NagB subfamily.</text>
</comment>
<dbReference type="GO" id="GO:0005737">
    <property type="term" value="C:cytoplasm"/>
    <property type="evidence" value="ECO:0007669"/>
    <property type="project" value="TreeGrafter"/>
</dbReference>
<feature type="active site" description="For ring-opening step" evidence="4">
    <location>
        <position position="138"/>
    </location>
</feature>
<dbReference type="PANTHER" id="PTHR11280">
    <property type="entry name" value="GLUCOSAMINE-6-PHOSPHATE ISOMERASE"/>
    <property type="match status" value="1"/>
</dbReference>
<dbReference type="Pfam" id="PF01182">
    <property type="entry name" value="Glucosamine_iso"/>
    <property type="match status" value="1"/>
</dbReference>
<protein>
    <recommendedName>
        <fullName evidence="4">Glucosamine-6-phosphate deaminase</fullName>
        <ecNumber evidence="4">3.5.99.6</ecNumber>
    </recommendedName>
    <alternativeName>
        <fullName evidence="4">GlcN6P deaminase</fullName>
        <shortName evidence="4">GNPDA</shortName>
    </alternativeName>
    <alternativeName>
        <fullName evidence="4">Glucosamine-6-phosphate isomerase</fullName>
    </alternativeName>
</protein>
<keyword evidence="7" id="KW-1185">Reference proteome</keyword>
<dbReference type="InterPro" id="IPR037171">
    <property type="entry name" value="NagB/RpiA_transferase-like"/>
</dbReference>
<reference evidence="6 7" key="1">
    <citation type="submission" date="2018-08" db="EMBL/GenBank/DDBJ databases">
        <title>Bacillus chawlae sp. nov., Bacillus glennii sp. nov., and Bacillus saganii sp. nov. Isolated from the Vehicle Assembly Building at Kennedy Space Center where the Viking Spacecraft were Assembled.</title>
        <authorList>
            <person name="Seuylemezian A."/>
            <person name="Vaishampayan P."/>
        </authorList>
    </citation>
    <scope>NUCLEOTIDE SEQUENCE [LARGE SCALE GENOMIC DNA]</scope>
    <source>
        <strain evidence="6 7">V47-23a</strain>
    </source>
</reference>
<dbReference type="HAMAP" id="MF_01241">
    <property type="entry name" value="GlcN6P_deamin"/>
    <property type="match status" value="1"/>
</dbReference>
<dbReference type="GO" id="GO:0042802">
    <property type="term" value="F:identical protein binding"/>
    <property type="evidence" value="ECO:0007669"/>
    <property type="project" value="TreeGrafter"/>
</dbReference>
<dbReference type="EC" id="3.5.99.6" evidence="4"/>
<proteinExistence type="inferred from homology"/>
<feature type="domain" description="Glucosamine/galactosamine-6-phosphate isomerase" evidence="5">
    <location>
        <begin position="17"/>
        <end position="231"/>
    </location>
</feature>
<sequence>MSFTIMKAEDYNSMSLLAAKKVIEKIKEQQNIVLGLATGSTPEGLYRELIDDHKQNGTSYRNIKTVNLDEYIGLDKTNRNSYKSFMYEKLFQYIDIPPEHTHIPNGIADDPVREAERYDKLIEQLGGVDLQILGIGHNGHIGFNEPGTSFSSRTHIVKLENSTRMANSRLFNKVDEVPSQAITMGISSILESKEILLLASGSAKAPAIKHLLSEDVSENFPASALKLHKNVTIIADSAALK</sequence>
<dbReference type="GO" id="GO:0006043">
    <property type="term" value="P:glucosamine catabolic process"/>
    <property type="evidence" value="ECO:0007669"/>
    <property type="project" value="TreeGrafter"/>
</dbReference>
<evidence type="ECO:0000313" key="6">
    <source>
        <dbReference type="EMBL" id="RFU66972.1"/>
    </source>
</evidence>
<feature type="active site" description="Proton acceptor; for enolization step" evidence="4">
    <location>
        <position position="69"/>
    </location>
</feature>
<evidence type="ECO:0000313" key="7">
    <source>
        <dbReference type="Proteomes" id="UP000264541"/>
    </source>
</evidence>
<comment type="function">
    <text evidence="4">Catalyzes the reversible isomerization-deamination of glucosamine 6-phosphate (GlcN6P) to form fructose 6-phosphate (Fru6P) and ammonium ion.</text>
</comment>
<dbReference type="PANTHER" id="PTHR11280:SF5">
    <property type="entry name" value="GLUCOSAMINE-6-PHOSPHATE ISOMERASE"/>
    <property type="match status" value="1"/>
</dbReference>
<gene>
    <name evidence="4 6" type="primary">nagB</name>
    <name evidence="6" type="ORF">D0469_16125</name>
</gene>
<evidence type="ECO:0000256" key="2">
    <source>
        <dbReference type="ARBA" id="ARBA00022801"/>
    </source>
</evidence>
<accession>A0A372LL76</accession>
<dbReference type="FunFam" id="3.40.50.1360:FF:000003">
    <property type="entry name" value="Glucosamine-6-phosphate deaminase"/>
    <property type="match status" value="1"/>
</dbReference>
<feature type="active site" description="For ring-opening step" evidence="4">
    <location>
        <position position="145"/>
    </location>
</feature>
<evidence type="ECO:0000259" key="5">
    <source>
        <dbReference type="Pfam" id="PF01182"/>
    </source>
</evidence>
<name>A0A372LL76_9BACI</name>
<dbReference type="GO" id="GO:0005975">
    <property type="term" value="P:carbohydrate metabolic process"/>
    <property type="evidence" value="ECO:0007669"/>
    <property type="project" value="InterPro"/>
</dbReference>
<dbReference type="RefSeq" id="WP_117327753.1">
    <property type="nucleotide sequence ID" value="NZ_QVTE01000047.1"/>
</dbReference>
<dbReference type="NCBIfam" id="TIGR00502">
    <property type="entry name" value="nagB"/>
    <property type="match status" value="1"/>
</dbReference>
<dbReference type="PROSITE" id="PS01161">
    <property type="entry name" value="GLC_GALNAC_ISOMERASE"/>
    <property type="match status" value="1"/>
</dbReference>
<dbReference type="Gene3D" id="3.40.50.1360">
    <property type="match status" value="1"/>
</dbReference>
<comment type="caution">
    <text evidence="4">Lacks conserved residue(s) required for the propagation of feature annotation.</text>
</comment>
<dbReference type="AlphaFoldDB" id="A0A372LL76"/>
<dbReference type="Proteomes" id="UP000264541">
    <property type="component" value="Unassembled WGS sequence"/>
</dbReference>
<evidence type="ECO:0000256" key="4">
    <source>
        <dbReference type="HAMAP-Rule" id="MF_01241"/>
    </source>
</evidence>
<comment type="caution">
    <text evidence="6">The sequence shown here is derived from an EMBL/GenBank/DDBJ whole genome shotgun (WGS) entry which is preliminary data.</text>
</comment>
<dbReference type="InterPro" id="IPR018321">
    <property type="entry name" value="Glucosamine6P_isomerase_CS"/>
</dbReference>
<keyword evidence="2 4" id="KW-0378">Hydrolase</keyword>
<dbReference type="UniPathway" id="UPA00629">
    <property type="reaction ID" value="UER00684"/>
</dbReference>
<dbReference type="OrthoDB" id="9791139at2"/>
<dbReference type="GO" id="GO:0004342">
    <property type="term" value="F:glucosamine-6-phosphate deaminase activity"/>
    <property type="evidence" value="ECO:0007669"/>
    <property type="project" value="UniProtKB-UniRule"/>
</dbReference>
<evidence type="ECO:0000256" key="1">
    <source>
        <dbReference type="ARBA" id="ARBA00000644"/>
    </source>
</evidence>